<keyword evidence="3" id="KW-0687">Ribonucleoprotein</keyword>
<keyword evidence="2 4" id="KW-0689">Ribosomal protein</keyword>
<evidence type="ECO:0000313" key="4">
    <source>
        <dbReference type="EMBL" id="ABA27157.1"/>
    </source>
</evidence>
<dbReference type="InterPro" id="IPR002674">
    <property type="entry name" value="Ribosomal_eL43"/>
</dbReference>
<geneLocation type="nucleomorph" evidence="4"/>
<dbReference type="GO" id="GO:0005840">
    <property type="term" value="C:ribosome"/>
    <property type="evidence" value="ECO:0007669"/>
    <property type="project" value="UniProtKB-KW"/>
</dbReference>
<dbReference type="AlphaFoldDB" id="Q3LWL0"/>
<reference evidence="4 5" key="1">
    <citation type="journal article" date="2006" name="Proc. Natl. Acad. Sci. U.S.A.">
        <title>Complete nucleotide sequence of the chlorarachniophyte nucleomorph: nature's smallest nucleus.</title>
        <authorList>
            <person name="Gilson P.R."/>
            <person name="Su V."/>
            <person name="Slamovits C.H."/>
            <person name="Reith M.E."/>
            <person name="Keeling P.J."/>
            <person name="McFadden G.I."/>
        </authorList>
    </citation>
    <scope>NUCLEOTIDE SEQUENCE [LARGE SCALE GENOMIC DNA]</scope>
    <source>
        <strain evidence="5">CCMP621</strain>
    </source>
</reference>
<evidence type="ECO:0000256" key="1">
    <source>
        <dbReference type="ARBA" id="ARBA00008672"/>
    </source>
</evidence>
<keyword evidence="4" id="KW-0542">Nucleomorph</keyword>
<dbReference type="SUPFAM" id="SSF57829">
    <property type="entry name" value="Zn-binding ribosomal proteins"/>
    <property type="match status" value="1"/>
</dbReference>
<dbReference type="InterPro" id="IPR050522">
    <property type="entry name" value="Ribosomal_protein_eL43"/>
</dbReference>
<name>Q3LWL0_BIGNA</name>
<protein>
    <submittedName>
        <fullName evidence="4">Ribosomal protein L37ae</fullName>
    </submittedName>
</protein>
<dbReference type="Proteomes" id="UP000243425">
    <property type="component" value="Nucleomorph 1"/>
</dbReference>
<dbReference type="GO" id="GO:0006412">
    <property type="term" value="P:translation"/>
    <property type="evidence" value="ECO:0007669"/>
    <property type="project" value="InterPro"/>
</dbReference>
<evidence type="ECO:0000256" key="3">
    <source>
        <dbReference type="ARBA" id="ARBA00023274"/>
    </source>
</evidence>
<dbReference type="Gene3D" id="2.20.25.30">
    <property type="match status" value="1"/>
</dbReference>
<dbReference type="InterPro" id="IPR011332">
    <property type="entry name" value="Ribosomal_zn-bd"/>
</dbReference>
<dbReference type="PANTHER" id="PTHR48129">
    <property type="entry name" value="60S RIBOSOMAL PROTEIN L37A"/>
    <property type="match status" value="1"/>
</dbReference>
<proteinExistence type="inferred from homology"/>
<gene>
    <name evidence="4" type="primary">rpl37ae</name>
</gene>
<dbReference type="GO" id="GO:1990904">
    <property type="term" value="C:ribonucleoprotein complex"/>
    <property type="evidence" value="ECO:0007669"/>
    <property type="project" value="UniProtKB-KW"/>
</dbReference>
<dbReference type="GeneID" id="5788351"/>
<evidence type="ECO:0000256" key="2">
    <source>
        <dbReference type="ARBA" id="ARBA00022980"/>
    </source>
</evidence>
<dbReference type="GO" id="GO:0003735">
    <property type="term" value="F:structural constituent of ribosome"/>
    <property type="evidence" value="ECO:0007669"/>
    <property type="project" value="InterPro"/>
</dbReference>
<dbReference type="Pfam" id="PF01780">
    <property type="entry name" value="Ribosomal_L37ae"/>
    <property type="match status" value="1"/>
</dbReference>
<organism evidence="4 5">
    <name type="scientific">Bigelowiella natans</name>
    <name type="common">Pedinomonas minutissima</name>
    <name type="synonym">Chlorarachnion sp. (strain CCMP621)</name>
    <dbReference type="NCBI Taxonomy" id="227086"/>
    <lineage>
        <taxon>Eukaryota</taxon>
        <taxon>Sar</taxon>
        <taxon>Rhizaria</taxon>
        <taxon>Cercozoa</taxon>
        <taxon>Chlorarachniophyceae</taxon>
        <taxon>Bigelowiella</taxon>
    </lineage>
</organism>
<dbReference type="PANTHER" id="PTHR48129:SF1">
    <property type="entry name" value="LARGE RIBOSOMAL SUBUNIT PROTEIN EL43"/>
    <property type="match status" value="1"/>
</dbReference>
<comment type="similarity">
    <text evidence="1">Belongs to the eukaryotic ribosomal protein eL43 family.</text>
</comment>
<dbReference type="EMBL" id="DQ158856">
    <property type="protein sequence ID" value="ABA27157.1"/>
    <property type="molecule type" value="Genomic_DNA"/>
</dbReference>
<dbReference type="InterPro" id="IPR011331">
    <property type="entry name" value="Ribosomal_eL37/eL43"/>
</dbReference>
<sequence>MIKKNIKKLCSKFGAKYGSSLRIRYMKIEKICKKTYKCIFCNKLAIIKVSTGLWKCKKCHQQMTGGAYGFHAFEIQ</sequence>
<evidence type="ECO:0000313" key="5">
    <source>
        <dbReference type="Proteomes" id="UP000243425"/>
    </source>
</evidence>
<accession>Q3LWL0</accession>
<dbReference type="RefSeq" id="XP_001712769.1">
    <property type="nucleotide sequence ID" value="XM_001712717.1"/>
</dbReference>